<reference evidence="3 4" key="1">
    <citation type="submission" date="2021-08" db="EMBL/GenBank/DDBJ databases">
        <title>Caldovatus sediminis gen. nov., sp. nov., a moderately thermophilic bacterium isolated from a hot spring.</title>
        <authorList>
            <person name="Hu C.-J."/>
            <person name="Li W.-J."/>
            <person name="Xian W.-D."/>
        </authorList>
    </citation>
    <scope>NUCLEOTIDE SEQUENCE [LARGE SCALE GENOMIC DNA]</scope>
    <source>
        <strain evidence="3 4">SYSU G05006</strain>
    </source>
</reference>
<evidence type="ECO:0000313" key="4">
    <source>
        <dbReference type="Proteomes" id="UP001519924"/>
    </source>
</evidence>
<dbReference type="InterPro" id="IPR000683">
    <property type="entry name" value="Gfo/Idh/MocA-like_OxRdtase_N"/>
</dbReference>
<comment type="caution">
    <text evidence="3">The sequence shown here is derived from an EMBL/GenBank/DDBJ whole genome shotgun (WGS) entry which is preliminary data.</text>
</comment>
<evidence type="ECO:0000313" key="3">
    <source>
        <dbReference type="EMBL" id="MBW8269806.1"/>
    </source>
</evidence>
<dbReference type="InterPro" id="IPR055170">
    <property type="entry name" value="GFO_IDH_MocA-like_dom"/>
</dbReference>
<sequence>MPADAPRLLLLGCGAFGRVHLAALAALGLAPRVLGFDPDPAAATAARAAFPWLRLAAGLEAGLAACDAVILATPVPTHAALAATVLRAGRDLFLEKPAVERAEEARALLRLAAERGRIVQVGLYFRSHPKARALRALIAEGAFGRLHWLAGRFSGLKRARGDSGALLNDAVHFADLLPWLAGAPVARVFAQLADPLGRGREDLAVLQLRFADGALGLIEAGCVLPGRWPDAVVPGAETRKEIAVAGSAALAEVDFAAETFRLRRGRHRPAAGGAFVPEHAPAETVAAPAAGPVQVVAAELAAFLDCLAARRAPEADLRAGALLPALVLDAARRSAQEGRAVAVEEA</sequence>
<dbReference type="Gene3D" id="3.40.50.720">
    <property type="entry name" value="NAD(P)-binding Rossmann-like Domain"/>
    <property type="match status" value="1"/>
</dbReference>
<dbReference type="InterPro" id="IPR051450">
    <property type="entry name" value="Gfo/Idh/MocA_Oxidoreductases"/>
</dbReference>
<protein>
    <submittedName>
        <fullName evidence="3">Gfo/Idh/MocA family oxidoreductase</fullName>
    </submittedName>
</protein>
<feature type="domain" description="GFO/IDH/MocA-like oxidoreductase" evidence="2">
    <location>
        <begin position="132"/>
        <end position="235"/>
    </location>
</feature>
<proteinExistence type="predicted"/>
<dbReference type="Proteomes" id="UP001519924">
    <property type="component" value="Unassembled WGS sequence"/>
</dbReference>
<dbReference type="EMBL" id="JAHZUY010000022">
    <property type="protein sequence ID" value="MBW8269806.1"/>
    <property type="molecule type" value="Genomic_DNA"/>
</dbReference>
<feature type="domain" description="Gfo/Idh/MocA-like oxidoreductase N-terminal" evidence="1">
    <location>
        <begin position="8"/>
        <end position="122"/>
    </location>
</feature>
<dbReference type="RefSeq" id="WP_220117559.1">
    <property type="nucleotide sequence ID" value="NZ_JAHZUY010000022.1"/>
</dbReference>
<dbReference type="Gene3D" id="3.30.360.10">
    <property type="entry name" value="Dihydrodipicolinate Reductase, domain 2"/>
    <property type="match status" value="1"/>
</dbReference>
<dbReference type="Pfam" id="PF22725">
    <property type="entry name" value="GFO_IDH_MocA_C3"/>
    <property type="match status" value="1"/>
</dbReference>
<accession>A0ABS7F2H0</accession>
<dbReference type="SUPFAM" id="SSF51735">
    <property type="entry name" value="NAD(P)-binding Rossmann-fold domains"/>
    <property type="match status" value="1"/>
</dbReference>
<gene>
    <name evidence="3" type="ORF">K1J50_09935</name>
</gene>
<dbReference type="PANTHER" id="PTHR43377">
    <property type="entry name" value="BILIVERDIN REDUCTASE A"/>
    <property type="match status" value="1"/>
</dbReference>
<dbReference type="PANTHER" id="PTHR43377:SF1">
    <property type="entry name" value="BILIVERDIN REDUCTASE A"/>
    <property type="match status" value="1"/>
</dbReference>
<evidence type="ECO:0000259" key="2">
    <source>
        <dbReference type="Pfam" id="PF22725"/>
    </source>
</evidence>
<dbReference type="Pfam" id="PF01408">
    <property type="entry name" value="GFO_IDH_MocA"/>
    <property type="match status" value="1"/>
</dbReference>
<name>A0ABS7F2H0_9PROT</name>
<evidence type="ECO:0000259" key="1">
    <source>
        <dbReference type="Pfam" id="PF01408"/>
    </source>
</evidence>
<dbReference type="SUPFAM" id="SSF55347">
    <property type="entry name" value="Glyceraldehyde-3-phosphate dehydrogenase-like, C-terminal domain"/>
    <property type="match status" value="1"/>
</dbReference>
<keyword evidence="4" id="KW-1185">Reference proteome</keyword>
<organism evidence="3 4">
    <name type="scientific">Caldovatus aquaticus</name>
    <dbReference type="NCBI Taxonomy" id="2865671"/>
    <lineage>
        <taxon>Bacteria</taxon>
        <taxon>Pseudomonadati</taxon>
        <taxon>Pseudomonadota</taxon>
        <taxon>Alphaproteobacteria</taxon>
        <taxon>Acetobacterales</taxon>
        <taxon>Roseomonadaceae</taxon>
        <taxon>Caldovatus</taxon>
    </lineage>
</organism>
<dbReference type="InterPro" id="IPR036291">
    <property type="entry name" value="NAD(P)-bd_dom_sf"/>
</dbReference>